<dbReference type="Proteomes" id="UP000838821">
    <property type="component" value="Unassembled WGS sequence"/>
</dbReference>
<evidence type="ECO:0000256" key="6">
    <source>
        <dbReference type="ARBA" id="ARBA00023125"/>
    </source>
</evidence>
<evidence type="ECO:0000313" key="12">
    <source>
        <dbReference type="Proteomes" id="UP000838821"/>
    </source>
</evidence>
<dbReference type="GO" id="GO:0050568">
    <property type="term" value="F:protein-glutamine glutaminase activity"/>
    <property type="evidence" value="ECO:0007669"/>
    <property type="project" value="UniProtKB-EC"/>
</dbReference>
<evidence type="ECO:0000256" key="5">
    <source>
        <dbReference type="ARBA" id="ARBA00023015"/>
    </source>
</evidence>
<keyword evidence="11" id="KW-0378">Hydrolase</keyword>
<comment type="caution">
    <text evidence="11">The sequence shown here is derived from an EMBL/GenBank/DDBJ whole genome shotgun (WGS) entry which is preliminary data.</text>
</comment>
<dbReference type="SMART" id="SM00448">
    <property type="entry name" value="REC"/>
    <property type="match status" value="1"/>
</dbReference>
<comment type="subcellular location">
    <subcellularLocation>
        <location evidence="1">Cytoplasm</location>
    </subcellularLocation>
</comment>
<dbReference type="Pfam" id="PF00072">
    <property type="entry name" value="Response_reg"/>
    <property type="match status" value="1"/>
</dbReference>
<evidence type="ECO:0000259" key="9">
    <source>
        <dbReference type="PROSITE" id="PS01124"/>
    </source>
</evidence>
<dbReference type="CDD" id="cd17536">
    <property type="entry name" value="REC_YesN-like"/>
    <property type="match status" value="1"/>
</dbReference>
<dbReference type="Gene3D" id="1.10.10.60">
    <property type="entry name" value="Homeodomain-like"/>
    <property type="match status" value="2"/>
</dbReference>
<feature type="domain" description="HTH araC/xylS-type" evidence="9">
    <location>
        <begin position="405"/>
        <end position="504"/>
    </location>
</feature>
<dbReference type="InterPro" id="IPR001789">
    <property type="entry name" value="Sig_transdc_resp-reg_receiver"/>
</dbReference>
<dbReference type="EMBL" id="CAKMMW010000046">
    <property type="protein sequence ID" value="CAH1232104.1"/>
    <property type="molecule type" value="Genomic_DNA"/>
</dbReference>
<dbReference type="Pfam" id="PF12833">
    <property type="entry name" value="HTH_18"/>
    <property type="match status" value="1"/>
</dbReference>
<feature type="modified residue" description="4-aspartylphosphate" evidence="8">
    <location>
        <position position="54"/>
    </location>
</feature>
<reference evidence="11" key="1">
    <citation type="submission" date="2022-01" db="EMBL/GenBank/DDBJ databases">
        <authorList>
            <person name="Criscuolo A."/>
        </authorList>
    </citation>
    <scope>NUCLEOTIDE SEQUENCE</scope>
    <source>
        <strain evidence="11">CIP111891</strain>
    </source>
</reference>
<keyword evidence="7" id="KW-0804">Transcription</keyword>
<dbReference type="PANTHER" id="PTHR42713:SF3">
    <property type="entry name" value="TRANSCRIPTIONAL REGULATORY PROTEIN HPTR"/>
    <property type="match status" value="1"/>
</dbReference>
<name>A0ABN8HDB5_9BACL</name>
<evidence type="ECO:0000256" key="8">
    <source>
        <dbReference type="PROSITE-ProRule" id="PRU00169"/>
    </source>
</evidence>
<evidence type="ECO:0000256" key="7">
    <source>
        <dbReference type="ARBA" id="ARBA00023163"/>
    </source>
</evidence>
<evidence type="ECO:0000259" key="10">
    <source>
        <dbReference type="PROSITE" id="PS50110"/>
    </source>
</evidence>
<dbReference type="InterPro" id="IPR011006">
    <property type="entry name" value="CheY-like_superfamily"/>
</dbReference>
<keyword evidence="4" id="KW-0902">Two-component regulatory system</keyword>
<dbReference type="PROSITE" id="PS50110">
    <property type="entry name" value="RESPONSE_REGULATORY"/>
    <property type="match status" value="1"/>
</dbReference>
<dbReference type="PANTHER" id="PTHR42713">
    <property type="entry name" value="HISTIDINE KINASE-RELATED"/>
    <property type="match status" value="1"/>
</dbReference>
<keyword evidence="12" id="KW-1185">Reference proteome</keyword>
<evidence type="ECO:0000256" key="2">
    <source>
        <dbReference type="ARBA" id="ARBA00022490"/>
    </source>
</evidence>
<keyword evidence="5" id="KW-0805">Transcription regulation</keyword>
<protein>
    <submittedName>
        <fullName evidence="11">Protein-glutamate methylesterase/protein-glutamine glutaminase</fullName>
        <ecNumber evidence="11">3.5.1.44</ecNumber>
    </submittedName>
</protein>
<dbReference type="InterPro" id="IPR018060">
    <property type="entry name" value="HTH_AraC"/>
</dbReference>
<accession>A0ABN8HDB5</accession>
<organism evidence="11 12">
    <name type="scientific">Paenibacillus allorhizoplanae</name>
    <dbReference type="NCBI Taxonomy" id="2905648"/>
    <lineage>
        <taxon>Bacteria</taxon>
        <taxon>Bacillati</taxon>
        <taxon>Bacillota</taxon>
        <taxon>Bacilli</taxon>
        <taxon>Bacillales</taxon>
        <taxon>Paenibacillaceae</taxon>
        <taxon>Paenibacillus</taxon>
    </lineage>
</organism>
<dbReference type="InterPro" id="IPR009057">
    <property type="entry name" value="Homeodomain-like_sf"/>
</dbReference>
<keyword evidence="3 8" id="KW-0597">Phosphoprotein</keyword>
<keyword evidence="2" id="KW-0963">Cytoplasm</keyword>
<dbReference type="SUPFAM" id="SSF52172">
    <property type="entry name" value="CheY-like"/>
    <property type="match status" value="1"/>
</dbReference>
<sequence>MKIMIVDDEEKIRLGLSKLIVKASQQYEIIGVYASGAECLEGLKKHTPDVVITDIKMSGMTGLELAKTIKQFYIDTKCVILSGYGEFEYARSAISSGVSGYLLKPVDKQELYQLLSQLATELPNNVSQEDLADHSEFPIHDILLGKMDKLTKGFNLSQYNSSYAEISGYLLVLIQTDISVPLTTFLKKLHVTPNPAAIQVGAVEMDERIYAILLGYYAYEEAHVHALRKQLEVFEQERSFRISIGISKLSSNLDAWEEGYREALYALEYNFYSQERVPRTVAGQVRFGTLHRVEPYRKRVLEDIEILDMPAMETHVKEMLQEIANVKIRMHHLFELIETLFYALKKEAGKRQEQADLAPLSVDWTVELKACFTYGEASALIKRKLLEGLSYLMTEKSSQGHVLIYQIKKIIELEYAESLDLNSLSKRVFLTPSYLSKLFKLETGTTVIEYIISVRMNKAKELLKEQKQLKTYQVGEMVGYKDPAYFNKQFKKVVGLTPKEYKDVVS</sequence>
<evidence type="ECO:0000256" key="4">
    <source>
        <dbReference type="ARBA" id="ARBA00023012"/>
    </source>
</evidence>
<keyword evidence="6" id="KW-0238">DNA-binding</keyword>
<dbReference type="RefSeq" id="WP_236293400.1">
    <property type="nucleotide sequence ID" value="NZ_CAKMMW010000046.1"/>
</dbReference>
<dbReference type="InterPro" id="IPR051552">
    <property type="entry name" value="HptR"/>
</dbReference>
<gene>
    <name evidence="11" type="primary">cheB_47</name>
    <name evidence="11" type="ORF">PAECIP111891_06949</name>
</gene>
<dbReference type="EC" id="3.5.1.44" evidence="11"/>
<feature type="domain" description="Response regulatory" evidence="10">
    <location>
        <begin position="2"/>
        <end position="119"/>
    </location>
</feature>
<dbReference type="Gene3D" id="3.40.50.2300">
    <property type="match status" value="1"/>
</dbReference>
<evidence type="ECO:0000313" key="11">
    <source>
        <dbReference type="EMBL" id="CAH1232104.1"/>
    </source>
</evidence>
<dbReference type="SMART" id="SM00342">
    <property type="entry name" value="HTH_ARAC"/>
    <property type="match status" value="1"/>
</dbReference>
<dbReference type="SUPFAM" id="SSF46689">
    <property type="entry name" value="Homeodomain-like"/>
    <property type="match status" value="2"/>
</dbReference>
<proteinExistence type="predicted"/>
<evidence type="ECO:0000256" key="3">
    <source>
        <dbReference type="ARBA" id="ARBA00022553"/>
    </source>
</evidence>
<evidence type="ECO:0000256" key="1">
    <source>
        <dbReference type="ARBA" id="ARBA00004496"/>
    </source>
</evidence>
<dbReference type="PROSITE" id="PS01124">
    <property type="entry name" value="HTH_ARAC_FAMILY_2"/>
    <property type="match status" value="1"/>
</dbReference>